<feature type="domain" description="NTP pyrophosphohydrolase MazG-like" evidence="2">
    <location>
        <begin position="411"/>
        <end position="468"/>
    </location>
</feature>
<evidence type="ECO:0000259" key="1">
    <source>
        <dbReference type="Pfam" id="PF00590"/>
    </source>
</evidence>
<dbReference type="CDD" id="cd11723">
    <property type="entry name" value="YabN_N_like"/>
    <property type="match status" value="1"/>
</dbReference>
<dbReference type="InterPro" id="IPR048015">
    <property type="entry name" value="NTP-PPase_MazG-like_N"/>
</dbReference>
<dbReference type="AlphaFoldDB" id="A0A8T7M529"/>
<dbReference type="EC" id="3.6.1.9" evidence="3"/>
<dbReference type="SUPFAM" id="SSF101386">
    <property type="entry name" value="all-alpha NTP pyrophosphatases"/>
    <property type="match status" value="2"/>
</dbReference>
<evidence type="ECO:0000313" key="6">
    <source>
        <dbReference type="Proteomes" id="UP001431572"/>
    </source>
</evidence>
<reference evidence="3 5" key="1">
    <citation type="submission" date="2020-06" db="EMBL/GenBank/DDBJ databases">
        <title>Anoxygenic phototrophic Chloroflexota member uses a Type I reaction center.</title>
        <authorList>
            <person name="Tsuji J.M."/>
            <person name="Shaw N.A."/>
            <person name="Nagashima S."/>
            <person name="Venkiteswaran J."/>
            <person name="Schiff S.L."/>
            <person name="Hanada S."/>
            <person name="Tank M."/>
            <person name="Neufeld J.D."/>
        </authorList>
    </citation>
    <scope>NUCLEOTIDE SEQUENCE [LARGE SCALE GENOMIC DNA]</scope>
    <source>
        <strain evidence="3">L227-S17</strain>
    </source>
</reference>
<gene>
    <name evidence="3" type="primary">mazG</name>
    <name evidence="3" type="ORF">HXX08_15035</name>
    <name evidence="4" type="ORF">OZ401_002678</name>
</gene>
<dbReference type="Pfam" id="PF03819">
    <property type="entry name" value="MazG"/>
    <property type="match status" value="2"/>
</dbReference>
<accession>A0A8T7M529</accession>
<dbReference type="PANTHER" id="PTHR30522:SF0">
    <property type="entry name" value="NUCLEOSIDE TRIPHOSPHATE PYROPHOSPHOHYDROLASE"/>
    <property type="match status" value="1"/>
</dbReference>
<dbReference type="EMBL" id="CP128400">
    <property type="protein sequence ID" value="WJW69085.1"/>
    <property type="molecule type" value="Genomic_DNA"/>
</dbReference>
<dbReference type="InterPro" id="IPR000878">
    <property type="entry name" value="4pyrrol_Mease"/>
</dbReference>
<feature type="domain" description="Tetrapyrrole methylase" evidence="1">
    <location>
        <begin position="8"/>
        <end position="214"/>
    </location>
</feature>
<dbReference type="GO" id="GO:0006203">
    <property type="term" value="P:dGTP catabolic process"/>
    <property type="evidence" value="ECO:0007669"/>
    <property type="project" value="TreeGrafter"/>
</dbReference>
<dbReference type="NCBIfam" id="NF007113">
    <property type="entry name" value="PRK09562.1"/>
    <property type="match status" value="1"/>
</dbReference>
<keyword evidence="3" id="KW-0378">Hydrolase</keyword>
<dbReference type="Gene3D" id="3.40.1010.10">
    <property type="entry name" value="Cobalt-precorrin-4 Transmethylase, Domain 1"/>
    <property type="match status" value="1"/>
</dbReference>
<dbReference type="InterPro" id="IPR035013">
    <property type="entry name" value="YabN_N"/>
</dbReference>
<protein>
    <submittedName>
        <fullName evidence="3">Nucleoside triphosphate pyrophosphohydrolase</fullName>
        <ecNumber evidence="3">3.6.1.9</ecNumber>
    </submittedName>
</protein>
<feature type="domain" description="NTP pyrophosphohydrolase MazG-like" evidence="2">
    <location>
        <begin position="273"/>
        <end position="345"/>
    </location>
</feature>
<dbReference type="GO" id="GO:0008168">
    <property type="term" value="F:methyltransferase activity"/>
    <property type="evidence" value="ECO:0007669"/>
    <property type="project" value="InterPro"/>
</dbReference>
<evidence type="ECO:0000313" key="5">
    <source>
        <dbReference type="Proteomes" id="UP000521676"/>
    </source>
</evidence>
<dbReference type="NCBIfam" id="TIGR00444">
    <property type="entry name" value="mazG"/>
    <property type="match status" value="1"/>
</dbReference>
<evidence type="ECO:0000313" key="4">
    <source>
        <dbReference type="EMBL" id="WJW69085.1"/>
    </source>
</evidence>
<dbReference type="CDD" id="cd11528">
    <property type="entry name" value="NTP-PPase_MazG_Nterm"/>
    <property type="match status" value="1"/>
</dbReference>
<dbReference type="GO" id="GO:0046076">
    <property type="term" value="P:dTTP catabolic process"/>
    <property type="evidence" value="ECO:0007669"/>
    <property type="project" value="TreeGrafter"/>
</dbReference>
<organism evidence="3 5">
    <name type="scientific">Candidatus Chlorohelix allophototropha</name>
    <dbReference type="NCBI Taxonomy" id="3003348"/>
    <lineage>
        <taxon>Bacteria</taxon>
        <taxon>Bacillati</taxon>
        <taxon>Chloroflexota</taxon>
        <taxon>Chloroflexia</taxon>
        <taxon>Candidatus Chloroheliales</taxon>
        <taxon>Candidatus Chloroheliaceae</taxon>
        <taxon>Candidatus Chlorohelix</taxon>
    </lineage>
</organism>
<dbReference type="GO" id="GO:0006950">
    <property type="term" value="P:response to stress"/>
    <property type="evidence" value="ECO:0007669"/>
    <property type="project" value="UniProtKB-ARBA"/>
</dbReference>
<dbReference type="Gene3D" id="1.10.287.1080">
    <property type="entry name" value="MazG-like"/>
    <property type="match status" value="2"/>
</dbReference>
<dbReference type="InterPro" id="IPR048011">
    <property type="entry name" value="NTP-PPase_MazG-like_C"/>
</dbReference>
<dbReference type="EMBL" id="JACATZ010000003">
    <property type="protein sequence ID" value="NWJ47174.1"/>
    <property type="molecule type" value="Genomic_DNA"/>
</dbReference>
<dbReference type="InterPro" id="IPR004518">
    <property type="entry name" value="MazG-like_dom"/>
</dbReference>
<dbReference type="RefSeq" id="WP_341470976.1">
    <property type="nucleotide sequence ID" value="NZ_CP128400.1"/>
</dbReference>
<name>A0A8T7M529_9CHLR</name>
<dbReference type="InterPro" id="IPR035996">
    <property type="entry name" value="4pyrrol_Methylase_sf"/>
</dbReference>
<reference evidence="4" key="2">
    <citation type="journal article" date="2024" name="Nature">
        <title>Anoxygenic phototroph of the Chloroflexota uses a type I reaction centre.</title>
        <authorList>
            <person name="Tsuji J.M."/>
            <person name="Shaw N.A."/>
            <person name="Nagashima S."/>
            <person name="Venkiteswaran J.J."/>
            <person name="Schiff S.L."/>
            <person name="Watanabe T."/>
            <person name="Fukui M."/>
            <person name="Hanada S."/>
            <person name="Tank M."/>
            <person name="Neufeld J.D."/>
        </authorList>
    </citation>
    <scope>NUCLEOTIDE SEQUENCE</scope>
    <source>
        <strain evidence="4">L227-S17</strain>
    </source>
</reference>
<evidence type="ECO:0000313" key="3">
    <source>
        <dbReference type="EMBL" id="NWJ47174.1"/>
    </source>
</evidence>
<dbReference type="GO" id="GO:0046061">
    <property type="term" value="P:dATP catabolic process"/>
    <property type="evidence" value="ECO:0007669"/>
    <property type="project" value="TreeGrafter"/>
</dbReference>
<dbReference type="InterPro" id="IPR014777">
    <property type="entry name" value="4pyrrole_Mease_sub1"/>
</dbReference>
<keyword evidence="6" id="KW-1185">Reference proteome</keyword>
<dbReference type="GO" id="GO:0046081">
    <property type="term" value="P:dUTP catabolic process"/>
    <property type="evidence" value="ECO:0007669"/>
    <property type="project" value="TreeGrafter"/>
</dbReference>
<dbReference type="SUPFAM" id="SSF53790">
    <property type="entry name" value="Tetrapyrrole methylase"/>
    <property type="match status" value="1"/>
</dbReference>
<dbReference type="InterPro" id="IPR024180">
    <property type="entry name" value="Tetrapyrrole_Mease/MazG_pred"/>
</dbReference>
<dbReference type="InterPro" id="IPR011551">
    <property type="entry name" value="NTP_PyrPHydrolase_MazG"/>
</dbReference>
<sequence>MENPPTVKIIVIGLGPGNPDHLTFGALRAMREAGTVWLRTAKHPTVSHLPPEVKLESFDDYYDRFESFEAVYGAIVDRLLAIAKESAKPIAYAVPGHPLVGESSVTRLLAKAREAGIAIEIVDGLSFIEPALDVLTLDPLQDSLTILDALELAARPESHLPREKGLELPILRPLLVGQVYNQRLASAVKLALMEDYPDGHQVTLLRGAGVPGEQARLDIPLFELDRHPEWTDHLTCVYVPPLPILEATGSFANVQYILARLRGPGGCPWDREQTHTSLKRYLIEETYEVIHALDEAPEKLVEEFGDLLLQVVLHAQIGADEGEYDIREVMRELSLKMIHRHPHVFGVTNVNGAEEVVHNWEQLKKIERAGKSEEEQSVLGGVPHEMPALLQAQNLQRKAASLGFVWRNLDQVLDKLVEEIEEVRHTTNHEELVEEIGDVFMVMCAAARDLKVDAEEALRLANLKFRKRFTEWEKLLHERNLDGHKMELPELETLWQEARKRAGK</sequence>
<evidence type="ECO:0000259" key="2">
    <source>
        <dbReference type="Pfam" id="PF03819"/>
    </source>
</evidence>
<dbReference type="PIRSF" id="PIRSF002845">
    <property type="entry name" value="Ttrprl_mtas_MazG"/>
    <property type="match status" value="1"/>
</dbReference>
<dbReference type="GO" id="GO:0047429">
    <property type="term" value="F:nucleoside triphosphate diphosphatase activity"/>
    <property type="evidence" value="ECO:0007669"/>
    <property type="project" value="UniProtKB-EC"/>
</dbReference>
<dbReference type="Proteomes" id="UP000521676">
    <property type="component" value="Unassembled WGS sequence"/>
</dbReference>
<dbReference type="Pfam" id="PF00590">
    <property type="entry name" value="TP_methylase"/>
    <property type="match status" value="1"/>
</dbReference>
<dbReference type="GO" id="GO:0046047">
    <property type="term" value="P:TTP catabolic process"/>
    <property type="evidence" value="ECO:0007669"/>
    <property type="project" value="TreeGrafter"/>
</dbReference>
<dbReference type="Proteomes" id="UP001431572">
    <property type="component" value="Chromosome 2"/>
</dbReference>
<proteinExistence type="predicted"/>
<dbReference type="CDD" id="cd11529">
    <property type="entry name" value="NTP-PPase_MazG_Cterm"/>
    <property type="match status" value="1"/>
</dbReference>
<dbReference type="FunFam" id="1.10.287.1080:FF:000001">
    <property type="entry name" value="Nucleoside triphosphate pyrophosphohydrolase"/>
    <property type="match status" value="1"/>
</dbReference>
<dbReference type="GO" id="GO:0046052">
    <property type="term" value="P:UTP catabolic process"/>
    <property type="evidence" value="ECO:0007669"/>
    <property type="project" value="TreeGrafter"/>
</dbReference>
<dbReference type="PANTHER" id="PTHR30522">
    <property type="entry name" value="NUCLEOSIDE TRIPHOSPHATE PYROPHOSPHOHYDROLASE"/>
    <property type="match status" value="1"/>
</dbReference>